<feature type="transmembrane region" description="Helical" evidence="6">
    <location>
        <begin position="226"/>
        <end position="246"/>
    </location>
</feature>
<keyword evidence="5 6" id="KW-0472">Membrane</keyword>
<dbReference type="STRING" id="1890683.A0A427YU83"/>
<evidence type="ECO:0000256" key="3">
    <source>
        <dbReference type="ARBA" id="ARBA00022692"/>
    </source>
</evidence>
<dbReference type="SUPFAM" id="SSF103473">
    <property type="entry name" value="MFS general substrate transporter"/>
    <property type="match status" value="1"/>
</dbReference>
<reference evidence="9 10" key="1">
    <citation type="submission" date="2018-11" db="EMBL/GenBank/DDBJ databases">
        <title>Genome sequence of Saitozyma podzolica DSM 27192.</title>
        <authorList>
            <person name="Aliyu H."/>
            <person name="Gorte O."/>
            <person name="Ochsenreither K."/>
        </authorList>
    </citation>
    <scope>NUCLEOTIDE SEQUENCE [LARGE SCALE GENOMIC DNA]</scope>
    <source>
        <strain evidence="9 10">DSM 27192</strain>
    </source>
</reference>
<feature type="transmembrane region" description="Helical" evidence="6">
    <location>
        <begin position="450"/>
        <end position="474"/>
    </location>
</feature>
<protein>
    <recommendedName>
        <fullName evidence="8">Major facilitator superfamily (MFS) profile domain-containing protein</fullName>
    </recommendedName>
</protein>
<comment type="subcellular location">
    <subcellularLocation>
        <location evidence="1">Membrane</location>
        <topology evidence="1">Multi-pass membrane protein</topology>
    </subcellularLocation>
</comment>
<keyword evidence="2" id="KW-0813">Transport</keyword>
<dbReference type="PANTHER" id="PTHR23504">
    <property type="entry name" value="MAJOR FACILITATOR SUPERFAMILY DOMAIN-CONTAINING PROTEIN 10"/>
    <property type="match status" value="1"/>
</dbReference>
<evidence type="ECO:0000256" key="1">
    <source>
        <dbReference type="ARBA" id="ARBA00004141"/>
    </source>
</evidence>
<keyword evidence="10" id="KW-1185">Reference proteome</keyword>
<evidence type="ECO:0000313" key="10">
    <source>
        <dbReference type="Proteomes" id="UP000279259"/>
    </source>
</evidence>
<dbReference type="PANTHER" id="PTHR23504:SF31">
    <property type="entry name" value="MAJOR FACILITATOR SUPERFAMILY DOMAIN-CONTAINING PROTEIN 10"/>
    <property type="match status" value="1"/>
</dbReference>
<evidence type="ECO:0000256" key="5">
    <source>
        <dbReference type="ARBA" id="ARBA00023136"/>
    </source>
</evidence>
<dbReference type="InterPro" id="IPR011701">
    <property type="entry name" value="MFS"/>
</dbReference>
<gene>
    <name evidence="9" type="ORF">EHS25_004503</name>
</gene>
<name>A0A427YU83_9TREE</name>
<keyword evidence="7" id="KW-0732">Signal</keyword>
<feature type="signal peptide" evidence="7">
    <location>
        <begin position="1"/>
        <end position="33"/>
    </location>
</feature>
<evidence type="ECO:0000256" key="7">
    <source>
        <dbReference type="SAM" id="SignalP"/>
    </source>
</evidence>
<dbReference type="Proteomes" id="UP000279259">
    <property type="component" value="Unassembled WGS sequence"/>
</dbReference>
<organism evidence="9 10">
    <name type="scientific">Saitozyma podzolica</name>
    <dbReference type="NCBI Taxonomy" id="1890683"/>
    <lineage>
        <taxon>Eukaryota</taxon>
        <taxon>Fungi</taxon>
        <taxon>Dikarya</taxon>
        <taxon>Basidiomycota</taxon>
        <taxon>Agaricomycotina</taxon>
        <taxon>Tremellomycetes</taxon>
        <taxon>Tremellales</taxon>
        <taxon>Trimorphomycetaceae</taxon>
        <taxon>Saitozyma</taxon>
    </lineage>
</organism>
<keyword evidence="4 6" id="KW-1133">Transmembrane helix</keyword>
<feature type="domain" description="Major facilitator superfamily (MFS) profile" evidence="8">
    <location>
        <begin position="15"/>
        <end position="482"/>
    </location>
</feature>
<accession>A0A427YU83</accession>
<dbReference type="Gene3D" id="1.20.1250.20">
    <property type="entry name" value="MFS general substrate transporter like domains"/>
    <property type="match status" value="1"/>
</dbReference>
<keyword evidence="3 6" id="KW-0812">Transmembrane</keyword>
<dbReference type="GO" id="GO:0022857">
    <property type="term" value="F:transmembrane transporter activity"/>
    <property type="evidence" value="ECO:0007669"/>
    <property type="project" value="InterPro"/>
</dbReference>
<feature type="transmembrane region" description="Helical" evidence="6">
    <location>
        <begin position="94"/>
        <end position="116"/>
    </location>
</feature>
<feature type="transmembrane region" description="Helical" evidence="6">
    <location>
        <begin position="352"/>
        <end position="372"/>
    </location>
</feature>
<proteinExistence type="predicted"/>
<dbReference type="InterPro" id="IPR020846">
    <property type="entry name" value="MFS_dom"/>
</dbReference>
<dbReference type="PROSITE" id="PS50850">
    <property type="entry name" value="MFS"/>
    <property type="match status" value="1"/>
</dbReference>
<dbReference type="OrthoDB" id="196650at2759"/>
<evidence type="ECO:0000256" key="4">
    <source>
        <dbReference type="ARBA" id="ARBA00022989"/>
    </source>
</evidence>
<feature type="transmembrane region" description="Helical" evidence="6">
    <location>
        <begin position="185"/>
        <end position="206"/>
    </location>
</feature>
<dbReference type="Pfam" id="PF07690">
    <property type="entry name" value="MFS_1"/>
    <property type="match status" value="1"/>
</dbReference>
<sequence>MSSRSPAAPDPGRKVVMTVFIALVLDLLGELLAASFPPSLLDDQLTHSSIHHAPPTLPPSDSVGFRQSLLSISGSSVELGHGQGQGQQGKNWDVVLLGGAMGSLFSFCQCIVSPWLGSLSDRHGRKKVLLGTMMGNLLSAAIWLRSTTFASYLLSRLVGGLSEGNVQLSTAIISDVTSATTRSKSLALVGIAFSICFTLGPSLGAYFASRPIPLATAGNEASWNVYALPAGITLVLLLVETLYLAGRLPETKDWQKSSPAEHKAGGSTGEIAETLETVDSRLARLRVAGTLHGLFLLFFSGAEFTVSFLTWDLFGATNAQNGRLLSFIGILSALLQARHVRPSLSRLGEIRLASYGVFSCILALACLSTLPLTTIRSNSFLSTTVLYAAATCLAYTSATVVTSLTAAAASCCDEQGGRGHPALQRGRALGGFRSRGQLGRAIGPILASTMYWLLGPTAAYGIIATAMAGVWMLMGRSVREERDRRAALKSK</sequence>
<evidence type="ECO:0000259" key="8">
    <source>
        <dbReference type="PROSITE" id="PS50850"/>
    </source>
</evidence>
<evidence type="ECO:0000313" key="9">
    <source>
        <dbReference type="EMBL" id="RSH94698.1"/>
    </source>
</evidence>
<feature type="transmembrane region" description="Helical" evidence="6">
    <location>
        <begin position="128"/>
        <end position="146"/>
    </location>
</feature>
<feature type="chain" id="PRO_5019097784" description="Major facilitator superfamily (MFS) profile domain-containing protein" evidence="7">
    <location>
        <begin position="34"/>
        <end position="491"/>
    </location>
</feature>
<dbReference type="AlphaFoldDB" id="A0A427YU83"/>
<evidence type="ECO:0000256" key="6">
    <source>
        <dbReference type="SAM" id="Phobius"/>
    </source>
</evidence>
<dbReference type="EMBL" id="RSCD01000002">
    <property type="protein sequence ID" value="RSH94698.1"/>
    <property type="molecule type" value="Genomic_DNA"/>
</dbReference>
<feature type="transmembrane region" description="Helical" evidence="6">
    <location>
        <begin position="291"/>
        <end position="311"/>
    </location>
</feature>
<dbReference type="GO" id="GO:0016020">
    <property type="term" value="C:membrane"/>
    <property type="evidence" value="ECO:0007669"/>
    <property type="project" value="UniProtKB-SubCell"/>
</dbReference>
<evidence type="ECO:0000256" key="2">
    <source>
        <dbReference type="ARBA" id="ARBA00022448"/>
    </source>
</evidence>
<comment type="caution">
    <text evidence="9">The sequence shown here is derived from an EMBL/GenBank/DDBJ whole genome shotgun (WGS) entry which is preliminary data.</text>
</comment>
<dbReference type="InterPro" id="IPR036259">
    <property type="entry name" value="MFS_trans_sf"/>
</dbReference>